<comment type="caution">
    <text evidence="2">The sequence shown here is derived from an EMBL/GenBank/DDBJ whole genome shotgun (WGS) entry which is preliminary data.</text>
</comment>
<name>A0A6A5BXA9_NAEFO</name>
<sequence>MTQQQTIKELINHLEQQQQQIKELQDAVKTLTQTVQQLIEVTKPTHILKRFESVIQHWYIPDSKTNTLNLVIQNAETQQQILKKLNSPAMTDKTQTKYFASPMIFTSSPQN</sequence>
<gene>
    <name evidence="2" type="ORF">FDP41_001139</name>
</gene>
<dbReference type="Proteomes" id="UP000444721">
    <property type="component" value="Unassembled WGS sequence"/>
</dbReference>
<dbReference type="AlphaFoldDB" id="A0A6A5BXA9"/>
<organism evidence="2 3">
    <name type="scientific">Naegleria fowleri</name>
    <name type="common">Brain eating amoeba</name>
    <dbReference type="NCBI Taxonomy" id="5763"/>
    <lineage>
        <taxon>Eukaryota</taxon>
        <taxon>Discoba</taxon>
        <taxon>Heterolobosea</taxon>
        <taxon>Tetramitia</taxon>
        <taxon>Eutetramitia</taxon>
        <taxon>Vahlkampfiidae</taxon>
        <taxon>Naegleria</taxon>
    </lineage>
</organism>
<evidence type="ECO:0000313" key="2">
    <source>
        <dbReference type="EMBL" id="KAF0979986.1"/>
    </source>
</evidence>
<evidence type="ECO:0000313" key="3">
    <source>
        <dbReference type="Proteomes" id="UP000444721"/>
    </source>
</evidence>
<proteinExistence type="predicted"/>
<protein>
    <submittedName>
        <fullName evidence="2">Uncharacterized protein</fullName>
    </submittedName>
</protein>
<evidence type="ECO:0000256" key="1">
    <source>
        <dbReference type="SAM" id="Coils"/>
    </source>
</evidence>
<dbReference type="RefSeq" id="XP_044564699.1">
    <property type="nucleotide sequence ID" value="XM_044701792.1"/>
</dbReference>
<reference evidence="2 3" key="1">
    <citation type="journal article" date="2019" name="Sci. Rep.">
        <title>Nanopore sequencing improves the draft genome of the human pathogenic amoeba Naegleria fowleri.</title>
        <authorList>
            <person name="Liechti N."/>
            <person name="Schurch N."/>
            <person name="Bruggmann R."/>
            <person name="Wittwer M."/>
        </authorList>
    </citation>
    <scope>NUCLEOTIDE SEQUENCE [LARGE SCALE GENOMIC DNA]</scope>
    <source>
        <strain evidence="2 3">ATCC 30894</strain>
    </source>
</reference>
<dbReference type="VEuPathDB" id="AmoebaDB:NfTy_091660"/>
<dbReference type="GeneID" id="68108357"/>
<dbReference type="EMBL" id="VFQX01000022">
    <property type="protein sequence ID" value="KAF0979986.1"/>
    <property type="molecule type" value="Genomic_DNA"/>
</dbReference>
<keyword evidence="3" id="KW-1185">Reference proteome</keyword>
<keyword evidence="1" id="KW-0175">Coiled coil</keyword>
<accession>A0A6A5BXA9</accession>
<dbReference type="VEuPathDB" id="AmoebaDB:FDP41_001139"/>
<feature type="coiled-coil region" evidence="1">
    <location>
        <begin position="7"/>
        <end position="41"/>
    </location>
</feature>